<dbReference type="HOGENOM" id="CLU_001265_47_1_6"/>
<keyword evidence="2" id="KW-0813">Transport</keyword>
<keyword evidence="4 6" id="KW-1133">Transmembrane helix</keyword>
<feature type="domain" description="Major facilitator superfamily (MFS) profile" evidence="7">
    <location>
        <begin position="15"/>
        <end position="401"/>
    </location>
</feature>
<feature type="transmembrane region" description="Helical" evidence="6">
    <location>
        <begin position="312"/>
        <end position="332"/>
    </location>
</feature>
<sequence length="410" mass="44948">MLEKTVLHDRPQKIALIVATILSLYPFVGMGIDLIAPSLPAISQSLDVSDIVSKNLIAIFLFGYAIGNFLIGFLSDTLGRRKLMVGALLIFTIASLLPIAVANTKGLLLARLFQGLAMGAFTVIGRAILIDILTPEKLMRIAPLFATMWGIGPIAGPVIGGYLQHYFGWEACFYFFATFGFLALIAVFFIIPETHFQLQTFSISTARANFITITKNRLFLGLTILMGLLYSLLIVFNTLGPFLIQTELGRSSIYFGHVALWMGIVFLAGTIICRLLIKHYGPERLTSIASLLFLLIALVALILAYLNKCNLIIILFSTLVAYFACGIMYPAAMSKGLSLFRHLAGSSAAVMNLINVLITSLTASLMAFITASSAIPLAWLYLGLLSLSVFTYFFICKPKVHFYAKPNKNR</sequence>
<dbReference type="PANTHER" id="PTHR23502:SF132">
    <property type="entry name" value="POLYAMINE TRANSPORTER 2-RELATED"/>
    <property type="match status" value="1"/>
</dbReference>
<feature type="transmembrane region" description="Helical" evidence="6">
    <location>
        <begin position="14"/>
        <end position="36"/>
    </location>
</feature>
<dbReference type="Pfam" id="PF07690">
    <property type="entry name" value="MFS_1"/>
    <property type="match status" value="1"/>
</dbReference>
<dbReference type="GO" id="GO:0005886">
    <property type="term" value="C:plasma membrane"/>
    <property type="evidence" value="ECO:0007669"/>
    <property type="project" value="TreeGrafter"/>
</dbReference>
<feature type="transmembrane region" description="Helical" evidence="6">
    <location>
        <begin position="56"/>
        <end position="74"/>
    </location>
</feature>
<feature type="transmembrane region" description="Helical" evidence="6">
    <location>
        <begin position="108"/>
        <end position="129"/>
    </location>
</feature>
<organism evidence="8 9">
    <name type="scientific">Coxiella burnetii (strain Dugway 5J108-111)</name>
    <dbReference type="NCBI Taxonomy" id="434922"/>
    <lineage>
        <taxon>Bacteria</taxon>
        <taxon>Pseudomonadati</taxon>
        <taxon>Pseudomonadota</taxon>
        <taxon>Gammaproteobacteria</taxon>
        <taxon>Legionellales</taxon>
        <taxon>Coxiellaceae</taxon>
        <taxon>Coxiella</taxon>
    </lineage>
</organism>
<dbReference type="Gene3D" id="1.20.1720.10">
    <property type="entry name" value="Multidrug resistance protein D"/>
    <property type="match status" value="1"/>
</dbReference>
<feature type="transmembrane region" description="Helical" evidence="6">
    <location>
        <begin position="288"/>
        <end position="306"/>
    </location>
</feature>
<feature type="transmembrane region" description="Helical" evidence="6">
    <location>
        <begin position="141"/>
        <end position="160"/>
    </location>
</feature>
<feature type="transmembrane region" description="Helical" evidence="6">
    <location>
        <begin position="377"/>
        <end position="395"/>
    </location>
</feature>
<evidence type="ECO:0000259" key="7">
    <source>
        <dbReference type="PROSITE" id="PS50850"/>
    </source>
</evidence>
<evidence type="ECO:0000256" key="3">
    <source>
        <dbReference type="ARBA" id="ARBA00022692"/>
    </source>
</evidence>
<dbReference type="InterPro" id="IPR001958">
    <property type="entry name" value="Tet-R_TetA/multi-R_MdtG-like"/>
</dbReference>
<dbReference type="RefSeq" id="WP_011996781.1">
    <property type="nucleotide sequence ID" value="NC_009727.1"/>
</dbReference>
<dbReference type="KEGG" id="cbd:CBUD_0846"/>
<dbReference type="InterPro" id="IPR011701">
    <property type="entry name" value="MFS"/>
</dbReference>
<feature type="transmembrane region" description="Helical" evidence="6">
    <location>
        <begin position="252"/>
        <end position="276"/>
    </location>
</feature>
<keyword evidence="3 6" id="KW-0812">Transmembrane</keyword>
<protein>
    <submittedName>
        <fullName evidence="8">Multidrug resistance transporter, Bcr family</fullName>
    </submittedName>
</protein>
<dbReference type="PRINTS" id="PR01035">
    <property type="entry name" value="TCRTETA"/>
</dbReference>
<comment type="subcellular location">
    <subcellularLocation>
        <location evidence="1">Membrane</location>
        <topology evidence="1">Multi-pass membrane protein</topology>
    </subcellularLocation>
</comment>
<dbReference type="GO" id="GO:0015385">
    <property type="term" value="F:sodium:proton antiporter activity"/>
    <property type="evidence" value="ECO:0007669"/>
    <property type="project" value="TreeGrafter"/>
</dbReference>
<dbReference type="InterPro" id="IPR020846">
    <property type="entry name" value="MFS_dom"/>
</dbReference>
<evidence type="ECO:0000256" key="1">
    <source>
        <dbReference type="ARBA" id="ARBA00004141"/>
    </source>
</evidence>
<reference evidence="8 9" key="1">
    <citation type="journal article" date="2009" name="Infect. Immun.">
        <title>Comparative genomics reveal extensive transposon-mediated genomic plasticity and diversity among potential effector proteins within the genus Coxiella.</title>
        <authorList>
            <person name="Beare P.A."/>
            <person name="Unsworth N."/>
            <person name="Andoh M."/>
            <person name="Voth D.E."/>
            <person name="Omsland A."/>
            <person name="Gilk S.D."/>
            <person name="Williams K.P."/>
            <person name="Sobral B.W."/>
            <person name="Kupko J.J.III."/>
            <person name="Porcella S.F."/>
            <person name="Samuel J.E."/>
            <person name="Heinzen R.A."/>
        </authorList>
    </citation>
    <scope>NUCLEOTIDE SEQUENCE [LARGE SCALE GENOMIC DNA]</scope>
    <source>
        <strain evidence="8 9">Dugway 5J108-111</strain>
    </source>
</reference>
<dbReference type="PANTHER" id="PTHR23502">
    <property type="entry name" value="MAJOR FACILITATOR SUPERFAMILY"/>
    <property type="match status" value="1"/>
</dbReference>
<proteinExistence type="predicted"/>
<feature type="transmembrane region" description="Helical" evidence="6">
    <location>
        <begin position="353"/>
        <end position="371"/>
    </location>
</feature>
<name>A9KFD7_COXBN</name>
<evidence type="ECO:0000256" key="5">
    <source>
        <dbReference type="ARBA" id="ARBA00023136"/>
    </source>
</evidence>
<feature type="transmembrane region" description="Helical" evidence="6">
    <location>
        <begin position="166"/>
        <end position="191"/>
    </location>
</feature>
<accession>A9KFD7</accession>
<dbReference type="AlphaFoldDB" id="A9KFD7"/>
<dbReference type="SUPFAM" id="SSF103473">
    <property type="entry name" value="MFS general substrate transporter"/>
    <property type="match status" value="1"/>
</dbReference>
<feature type="transmembrane region" description="Helical" evidence="6">
    <location>
        <begin position="218"/>
        <end position="240"/>
    </location>
</feature>
<gene>
    <name evidence="8" type="ordered locus">CBUD_0846</name>
</gene>
<feature type="transmembrane region" description="Helical" evidence="6">
    <location>
        <begin position="83"/>
        <end position="102"/>
    </location>
</feature>
<keyword evidence="5 6" id="KW-0472">Membrane</keyword>
<evidence type="ECO:0000256" key="4">
    <source>
        <dbReference type="ARBA" id="ARBA00022989"/>
    </source>
</evidence>
<dbReference type="Proteomes" id="UP000008555">
    <property type="component" value="Chromosome"/>
</dbReference>
<dbReference type="InterPro" id="IPR036259">
    <property type="entry name" value="MFS_trans_sf"/>
</dbReference>
<dbReference type="EMBL" id="CP000733">
    <property type="protein sequence ID" value="ABS77910.1"/>
    <property type="molecule type" value="Genomic_DNA"/>
</dbReference>
<dbReference type="PROSITE" id="PS50850">
    <property type="entry name" value="MFS"/>
    <property type="match status" value="1"/>
</dbReference>
<evidence type="ECO:0000313" key="8">
    <source>
        <dbReference type="EMBL" id="ABS77910.1"/>
    </source>
</evidence>
<evidence type="ECO:0000313" key="9">
    <source>
        <dbReference type="Proteomes" id="UP000008555"/>
    </source>
</evidence>
<evidence type="ECO:0000256" key="2">
    <source>
        <dbReference type="ARBA" id="ARBA00022448"/>
    </source>
</evidence>
<evidence type="ECO:0000256" key="6">
    <source>
        <dbReference type="SAM" id="Phobius"/>
    </source>
</evidence>
<dbReference type="GO" id="GO:1990961">
    <property type="term" value="P:xenobiotic detoxification by transmembrane export across the plasma membrane"/>
    <property type="evidence" value="ECO:0007669"/>
    <property type="project" value="TreeGrafter"/>
</dbReference>